<proteinExistence type="inferred from homology"/>
<dbReference type="eggNOG" id="COG0825">
    <property type="taxonomic scope" value="Bacteria"/>
</dbReference>
<dbReference type="GO" id="GO:2001295">
    <property type="term" value="P:malonyl-CoA biosynthetic process"/>
    <property type="evidence" value="ECO:0007669"/>
    <property type="project" value="UniProtKB-UniRule"/>
</dbReference>
<comment type="function">
    <text evidence="10">Component of the acetyl coenzyme A carboxylase (ACC) complex. First, biotin carboxylase catalyzes the carboxylation of biotin on its carrier protein (BCCP) and then the CO(2) group is transferred by the carboxyltransferase to acetyl-CoA to form malonyl-CoA.</text>
</comment>
<dbReference type="NCBIfam" id="NF004344">
    <property type="entry name" value="PRK05724.1"/>
    <property type="match status" value="1"/>
</dbReference>
<dbReference type="KEGG" id="nde:NIDE2583"/>
<evidence type="ECO:0000256" key="5">
    <source>
        <dbReference type="ARBA" id="ARBA00022832"/>
    </source>
</evidence>
<evidence type="ECO:0000256" key="1">
    <source>
        <dbReference type="ARBA" id="ARBA00004956"/>
    </source>
</evidence>
<dbReference type="GO" id="GO:0016743">
    <property type="term" value="F:carboxyl- or carbamoyltransferase activity"/>
    <property type="evidence" value="ECO:0007669"/>
    <property type="project" value="UniProtKB-UniRule"/>
</dbReference>
<dbReference type="PANTHER" id="PTHR42853:SF3">
    <property type="entry name" value="ACETYL-COENZYME A CARBOXYLASE CARBOXYL TRANSFERASE SUBUNIT ALPHA, CHLOROPLASTIC"/>
    <property type="match status" value="1"/>
</dbReference>
<evidence type="ECO:0000256" key="10">
    <source>
        <dbReference type="HAMAP-Rule" id="MF_00823"/>
    </source>
</evidence>
<dbReference type="HOGENOM" id="CLU_015486_0_2_0"/>
<keyword evidence="6 10" id="KW-0067">ATP-binding</keyword>
<dbReference type="GO" id="GO:0006633">
    <property type="term" value="P:fatty acid biosynthetic process"/>
    <property type="evidence" value="ECO:0007669"/>
    <property type="project" value="UniProtKB-KW"/>
</dbReference>
<evidence type="ECO:0000256" key="8">
    <source>
        <dbReference type="ARBA" id="ARBA00023160"/>
    </source>
</evidence>
<keyword evidence="13" id="KW-1185">Reference proteome</keyword>
<dbReference type="SUPFAM" id="SSF52096">
    <property type="entry name" value="ClpP/crotonase"/>
    <property type="match status" value="1"/>
</dbReference>
<evidence type="ECO:0000256" key="2">
    <source>
        <dbReference type="ARBA" id="ARBA00022516"/>
    </source>
</evidence>
<evidence type="ECO:0000259" key="11">
    <source>
        <dbReference type="PROSITE" id="PS50989"/>
    </source>
</evidence>
<dbReference type="EMBL" id="FP929003">
    <property type="protein sequence ID" value="CBK42290.1"/>
    <property type="molecule type" value="Genomic_DNA"/>
</dbReference>
<reference evidence="12 13" key="1">
    <citation type="journal article" date="2010" name="Proc. Natl. Acad. Sci. U.S.A.">
        <title>A Nitrospira metagenome illuminates the physiology and evolution of globally important nitrite-oxidizing bacteria.</title>
        <authorList>
            <person name="Lucker S."/>
            <person name="Wagner M."/>
            <person name="Maixner F."/>
            <person name="Pelletier E."/>
            <person name="Koch H."/>
            <person name="Vacherie B."/>
            <person name="Rattei T."/>
            <person name="Sinninghe Damste J."/>
            <person name="Spieck E."/>
            <person name="Le Paslier D."/>
            <person name="Daims H."/>
        </authorList>
    </citation>
    <scope>NUCLEOTIDE SEQUENCE [LARGE SCALE GENOMIC DNA]</scope>
</reference>
<accession>D8PGA3</accession>
<dbReference type="InterPro" id="IPR011763">
    <property type="entry name" value="COA_CT_C"/>
</dbReference>
<dbReference type="NCBIfam" id="NF041504">
    <property type="entry name" value="AccA_sub"/>
    <property type="match status" value="1"/>
</dbReference>
<keyword evidence="8 10" id="KW-0275">Fatty acid biosynthesis</keyword>
<dbReference type="Gene3D" id="3.90.226.10">
    <property type="entry name" value="2-enoyl-CoA Hydratase, Chain A, domain 1"/>
    <property type="match status" value="1"/>
</dbReference>
<dbReference type="InterPro" id="IPR029045">
    <property type="entry name" value="ClpP/crotonase-like_dom_sf"/>
</dbReference>
<evidence type="ECO:0000256" key="7">
    <source>
        <dbReference type="ARBA" id="ARBA00023098"/>
    </source>
</evidence>
<evidence type="ECO:0000256" key="3">
    <source>
        <dbReference type="ARBA" id="ARBA00022679"/>
    </source>
</evidence>
<keyword evidence="7 10" id="KW-0443">Lipid metabolism</keyword>
<name>D8PGA3_9BACT</name>
<keyword evidence="12" id="KW-0436">Ligase</keyword>
<keyword evidence="3 10" id="KW-0808">Transferase</keyword>
<feature type="domain" description="CoA carboxyltransferase C-terminal" evidence="11">
    <location>
        <begin position="37"/>
        <end position="291"/>
    </location>
</feature>
<dbReference type="UniPathway" id="UPA00655">
    <property type="reaction ID" value="UER00711"/>
</dbReference>
<keyword evidence="4 10" id="KW-0547">Nucleotide-binding</keyword>
<keyword evidence="5 10" id="KW-0276">Fatty acid metabolism</keyword>
<dbReference type="PANTHER" id="PTHR42853">
    <property type="entry name" value="ACETYL-COENZYME A CARBOXYLASE CARBOXYL TRANSFERASE SUBUNIT ALPHA"/>
    <property type="match status" value="1"/>
</dbReference>
<protein>
    <recommendedName>
        <fullName evidence="10">Acetyl-coenzyme A carboxylase carboxyl transferase subunit alpha</fullName>
        <shortName evidence="10">ACCase subunit alpha</shortName>
        <shortName evidence="10">Acetyl-CoA carboxylase carboxyltransferase subunit alpha</shortName>
        <ecNumber evidence="10">2.1.3.15</ecNumber>
    </recommendedName>
</protein>
<dbReference type="PRINTS" id="PR01069">
    <property type="entry name" value="ACCCTRFRASEA"/>
</dbReference>
<dbReference type="STRING" id="330214.NIDE2583"/>
<dbReference type="OrthoDB" id="9808023at2"/>
<evidence type="ECO:0000313" key="13">
    <source>
        <dbReference type="Proteomes" id="UP000001660"/>
    </source>
</evidence>
<evidence type="ECO:0000313" key="12">
    <source>
        <dbReference type="EMBL" id="CBK42290.1"/>
    </source>
</evidence>
<comment type="pathway">
    <text evidence="1 10">Lipid metabolism; malonyl-CoA biosynthesis; malonyl-CoA from acetyl-CoA: step 1/1.</text>
</comment>
<comment type="subcellular location">
    <subcellularLocation>
        <location evidence="10">Cytoplasm</location>
    </subcellularLocation>
</comment>
<sequence length="322" mass="35534">MRDYLDFEKPIRELEEKIEKLASAESPKSGTQDEIRKLRTKLAQVEHQLYTTLTPWQRTQLARHPQRPTTLDYINELSREFLELHGDRNFGDDRAIVGGFARFNDRSVMIIGHQKGKTLKERMQRNFGMPNPEGYRKALRLMRLAEKFGRPIITLIDTPGAYPGIGAEERGQAEAIARNLFVMSRLSVPIISVVIGEGGSGGALALGVSDRILMLEHSVYSVISPEGCAAILYDDPSKVPDAAASLKMTAQDLVGLGIVDEVIPEPLGGAHRDPRAMCDRVAKALANQLYALAELPTDQLIAQRDQKFRKIGVVGGLVPVGA</sequence>
<organism evidence="12 13">
    <name type="scientific">Nitrospira defluvii</name>
    <dbReference type="NCBI Taxonomy" id="330214"/>
    <lineage>
        <taxon>Bacteria</taxon>
        <taxon>Pseudomonadati</taxon>
        <taxon>Nitrospirota</taxon>
        <taxon>Nitrospiria</taxon>
        <taxon>Nitrospirales</taxon>
        <taxon>Nitrospiraceae</taxon>
        <taxon>Nitrospira</taxon>
    </lineage>
</organism>
<dbReference type="Proteomes" id="UP000001660">
    <property type="component" value="Chromosome"/>
</dbReference>
<dbReference type="GO" id="GO:0005524">
    <property type="term" value="F:ATP binding"/>
    <property type="evidence" value="ECO:0007669"/>
    <property type="project" value="UniProtKB-KW"/>
</dbReference>
<dbReference type="GO" id="GO:0003989">
    <property type="term" value="F:acetyl-CoA carboxylase activity"/>
    <property type="evidence" value="ECO:0007669"/>
    <property type="project" value="InterPro"/>
</dbReference>
<gene>
    <name evidence="10 12" type="primary">accA</name>
    <name evidence="12" type="ORF">NIDE2583</name>
</gene>
<dbReference type="AlphaFoldDB" id="D8PGA3"/>
<comment type="subunit">
    <text evidence="10">Acetyl-CoA carboxylase is a heterohexamer composed of biotin carboxyl carrier protein (AccB), biotin carboxylase (AccC) and two subunits each of ACCase subunit alpha (AccA) and ACCase subunit beta (AccD).</text>
</comment>
<keyword evidence="2 10" id="KW-0444">Lipid biosynthesis</keyword>
<dbReference type="PROSITE" id="PS50989">
    <property type="entry name" value="COA_CT_CTER"/>
    <property type="match status" value="1"/>
</dbReference>
<comment type="catalytic activity">
    <reaction evidence="9 10">
        <text>N(6)-carboxybiotinyl-L-lysyl-[protein] + acetyl-CoA = N(6)-biotinyl-L-lysyl-[protein] + malonyl-CoA</text>
        <dbReference type="Rhea" id="RHEA:54728"/>
        <dbReference type="Rhea" id="RHEA-COMP:10505"/>
        <dbReference type="Rhea" id="RHEA-COMP:10506"/>
        <dbReference type="ChEBI" id="CHEBI:57288"/>
        <dbReference type="ChEBI" id="CHEBI:57384"/>
        <dbReference type="ChEBI" id="CHEBI:83144"/>
        <dbReference type="ChEBI" id="CHEBI:83145"/>
        <dbReference type="EC" id="2.1.3.15"/>
    </reaction>
</comment>
<dbReference type="GO" id="GO:0009317">
    <property type="term" value="C:acetyl-CoA carboxylase complex"/>
    <property type="evidence" value="ECO:0007669"/>
    <property type="project" value="InterPro"/>
</dbReference>
<dbReference type="NCBIfam" id="TIGR00513">
    <property type="entry name" value="accA"/>
    <property type="match status" value="1"/>
</dbReference>
<dbReference type="InterPro" id="IPR001095">
    <property type="entry name" value="Acetyl_CoA_COase_a_su"/>
</dbReference>
<evidence type="ECO:0000256" key="6">
    <source>
        <dbReference type="ARBA" id="ARBA00022840"/>
    </source>
</evidence>
<evidence type="ECO:0000256" key="9">
    <source>
        <dbReference type="ARBA" id="ARBA00049152"/>
    </source>
</evidence>
<dbReference type="HAMAP" id="MF_00823">
    <property type="entry name" value="AcetylCoA_CT_alpha"/>
    <property type="match status" value="1"/>
</dbReference>
<dbReference type="EC" id="2.1.3.15" evidence="10"/>
<dbReference type="Pfam" id="PF03255">
    <property type="entry name" value="ACCA"/>
    <property type="match status" value="1"/>
</dbReference>
<comment type="similarity">
    <text evidence="10">Belongs to the AccA family.</text>
</comment>
<keyword evidence="10" id="KW-0963">Cytoplasm</keyword>
<evidence type="ECO:0000256" key="4">
    <source>
        <dbReference type="ARBA" id="ARBA00022741"/>
    </source>
</evidence>